<protein>
    <recommendedName>
        <fullName evidence="3">Zinc-ribbon domain-containing protein</fullName>
    </recommendedName>
</protein>
<evidence type="ECO:0000256" key="2">
    <source>
        <dbReference type="SAM" id="Phobius"/>
    </source>
</evidence>
<accession>A0ABS9MA61</accession>
<name>A0ABS9MA61_9FIRM</name>
<evidence type="ECO:0000313" key="5">
    <source>
        <dbReference type="Proteomes" id="UP001200313"/>
    </source>
</evidence>
<feature type="compositionally biased region" description="Low complexity" evidence="1">
    <location>
        <begin position="46"/>
        <end position="60"/>
    </location>
</feature>
<dbReference type="Proteomes" id="UP001200313">
    <property type="component" value="Unassembled WGS sequence"/>
</dbReference>
<feature type="compositionally biased region" description="Pro residues" evidence="1">
    <location>
        <begin position="36"/>
        <end position="45"/>
    </location>
</feature>
<keyword evidence="2" id="KW-1133">Transmembrane helix</keyword>
<feature type="transmembrane region" description="Helical" evidence="2">
    <location>
        <begin position="115"/>
        <end position="138"/>
    </location>
</feature>
<feature type="domain" description="Zinc-ribbon" evidence="3">
    <location>
        <begin position="8"/>
        <end position="26"/>
    </location>
</feature>
<keyword evidence="5" id="KW-1185">Reference proteome</keyword>
<evidence type="ECO:0000259" key="3">
    <source>
        <dbReference type="Pfam" id="PF13240"/>
    </source>
</evidence>
<feature type="transmembrane region" description="Helical" evidence="2">
    <location>
        <begin position="83"/>
        <end position="103"/>
    </location>
</feature>
<keyword evidence="2" id="KW-0472">Membrane</keyword>
<evidence type="ECO:0000256" key="1">
    <source>
        <dbReference type="SAM" id="MobiDB-lite"/>
    </source>
</evidence>
<dbReference type="Pfam" id="PF13240">
    <property type="entry name" value="Zn_Ribbon_1"/>
    <property type="match status" value="1"/>
</dbReference>
<dbReference type="RefSeq" id="WP_238074098.1">
    <property type="nucleotide sequence ID" value="NZ_JAKNJB010000015.1"/>
</dbReference>
<reference evidence="4 5" key="1">
    <citation type="submission" date="2022-01" db="EMBL/GenBank/DDBJ databases">
        <title>Collection of gut derived symbiotic bacterial strains cultured from healthy donors.</title>
        <authorList>
            <person name="Lin H."/>
            <person name="Kohout C."/>
            <person name="Waligurski E."/>
            <person name="Pamer E.G."/>
        </authorList>
    </citation>
    <scope>NUCLEOTIDE SEQUENCE [LARGE SCALE GENOMIC DNA]</scope>
    <source>
        <strain evidence="4 5">DFI.3.7</strain>
    </source>
</reference>
<feature type="region of interest" description="Disordered" evidence="1">
    <location>
        <begin position="36"/>
        <end position="68"/>
    </location>
</feature>
<organism evidence="4 5">
    <name type="scientific">Intestinimonas massiliensis</name>
    <name type="common">ex Afouda et al. 2020</name>
    <dbReference type="NCBI Taxonomy" id="1673721"/>
    <lineage>
        <taxon>Bacteria</taxon>
        <taxon>Bacillati</taxon>
        <taxon>Bacillota</taxon>
        <taxon>Clostridia</taxon>
        <taxon>Eubacteriales</taxon>
        <taxon>Intestinimonas</taxon>
    </lineage>
</organism>
<dbReference type="InterPro" id="IPR026870">
    <property type="entry name" value="Zinc_ribbon_dom"/>
</dbReference>
<proteinExistence type="predicted"/>
<evidence type="ECO:0000313" key="4">
    <source>
        <dbReference type="EMBL" id="MCG4527361.1"/>
    </source>
</evidence>
<gene>
    <name evidence="4" type="ORF">L0P79_09755</name>
</gene>
<sequence length="331" mass="34776">MKQPMANCPQCGAALTEGVRFCTSCGVPCPPPEPPVQEPALPPSADPAAPREAPAPSPHAYVQPTDRAPAPGSKYELISTGGFIGILLLMCIPIVGLILTIVWACGGCRKLQKRFMARAALILMVISLVIGLILGLAFRSTLQQLTAGAELTAGTVQAVKGPVRSRSSGSGTPSGAENPLGELGALIGALDALSALEDGETSNETPASGDGLDSLLDQVDQINRAAEAQNDGWPAGLRAYPGGTASSVTSYRTEFTGTTREEMLAYIEDLKQDGFAYQDFYDFGMTEQEMLDMDGWWATDGKLYLSLSYCDGTLTMDHTTELPDLSGILGG</sequence>
<comment type="caution">
    <text evidence="4">The sequence shown here is derived from an EMBL/GenBank/DDBJ whole genome shotgun (WGS) entry which is preliminary data.</text>
</comment>
<dbReference type="EMBL" id="JAKNJB010000015">
    <property type="protein sequence ID" value="MCG4527361.1"/>
    <property type="molecule type" value="Genomic_DNA"/>
</dbReference>
<keyword evidence="2" id="KW-0812">Transmembrane</keyword>